<organism evidence="4 5">
    <name type="scientific">Bifidobacterium ruminantium</name>
    <dbReference type="NCBI Taxonomy" id="78346"/>
    <lineage>
        <taxon>Bacteria</taxon>
        <taxon>Bacillati</taxon>
        <taxon>Actinomycetota</taxon>
        <taxon>Actinomycetes</taxon>
        <taxon>Bifidobacteriales</taxon>
        <taxon>Bifidobacteriaceae</taxon>
        <taxon>Bifidobacterium</taxon>
    </lineage>
</organism>
<dbReference type="eggNOG" id="COG4585">
    <property type="taxonomic scope" value="Bacteria"/>
</dbReference>
<feature type="transmembrane region" description="Helical" evidence="3">
    <location>
        <begin position="147"/>
        <end position="165"/>
    </location>
</feature>
<evidence type="ECO:0000313" key="4">
    <source>
        <dbReference type="EMBL" id="KFI85378.1"/>
    </source>
</evidence>
<evidence type="ECO:0000313" key="5">
    <source>
        <dbReference type="Proteomes" id="UP000029078"/>
    </source>
</evidence>
<keyword evidence="3" id="KW-0472">Membrane</keyword>
<dbReference type="Gene3D" id="3.30.565.10">
    <property type="entry name" value="Histidine kinase-like ATPase, C-terminal domain"/>
    <property type="match status" value="1"/>
</dbReference>
<dbReference type="Proteomes" id="UP000029078">
    <property type="component" value="Unassembled WGS sequence"/>
</dbReference>
<feature type="transmembrane region" description="Helical" evidence="3">
    <location>
        <begin position="58"/>
        <end position="85"/>
    </location>
</feature>
<dbReference type="STRING" id="78346.BRUM_1743"/>
<keyword evidence="3" id="KW-0812">Transmembrane</keyword>
<name>A0A087CQ28_BIFRU</name>
<keyword evidence="1" id="KW-0175">Coiled coil</keyword>
<dbReference type="AlphaFoldDB" id="A0A087CQ28"/>
<sequence length="429" mass="46665">MHAEPTKPRPVSAFRSWHNHMRADHPKLWHPIRITIVVITVWWILFCLVLVPTDNPAAIVWTIIEIAVLLLSPFFPKSMSLLFLIMSQSGPWLIPGADVNSLPGILYTFGMLAYETNNLVALLLLAYSIGDQLFRQLALGTSRSNPVAIIAMVSLVLMLGCGLRWNQAVAGSRAEAEQAKARLREMESRSHIAEAIHDAVTGDLSAAAFVTQRRIDALSGGDDGDGSASTDGDDGKNADERRDELDKWTQVNDYILSALTNVHRVIDELDMDVTVLEEDVDGKAFSDLLKATMAGGDRRLRALGFDITSILHVAGGAPSASPSLAGIANDLLRETYANIARHAQSGSKADLSVILKPNAVEITQINQARTTETDRTQSGGHGLAYFSKQLESHGGKLETTLRDGEWTLFAYLPIPVPETLPPLAGHPES</sequence>
<feature type="region of interest" description="Disordered" evidence="2">
    <location>
        <begin position="218"/>
        <end position="240"/>
    </location>
</feature>
<keyword evidence="5" id="KW-1185">Reference proteome</keyword>
<proteinExistence type="predicted"/>
<evidence type="ECO:0000256" key="3">
    <source>
        <dbReference type="SAM" id="Phobius"/>
    </source>
</evidence>
<reference evidence="4 5" key="1">
    <citation type="submission" date="2014-03" db="EMBL/GenBank/DDBJ databases">
        <title>Genomics of Bifidobacteria.</title>
        <authorList>
            <person name="Ventura M."/>
            <person name="Milani C."/>
            <person name="Lugli G.A."/>
        </authorList>
    </citation>
    <scope>NUCLEOTIDE SEQUENCE [LARGE SCALE GENOMIC DNA]</scope>
    <source>
        <strain evidence="4 5">LMG 21811</strain>
    </source>
</reference>
<comment type="caution">
    <text evidence="4">The sequence shown here is derived from an EMBL/GenBank/DDBJ whole genome shotgun (WGS) entry which is preliminary data.</text>
</comment>
<feature type="transmembrane region" description="Helical" evidence="3">
    <location>
        <begin position="32"/>
        <end position="51"/>
    </location>
</feature>
<dbReference type="EMBL" id="JGZL01000016">
    <property type="protein sequence ID" value="KFI85378.1"/>
    <property type="molecule type" value="Genomic_DNA"/>
</dbReference>
<accession>A0A087CQ28</accession>
<feature type="transmembrane region" description="Helical" evidence="3">
    <location>
        <begin position="105"/>
        <end position="127"/>
    </location>
</feature>
<evidence type="ECO:0000256" key="2">
    <source>
        <dbReference type="SAM" id="MobiDB-lite"/>
    </source>
</evidence>
<evidence type="ECO:0000256" key="1">
    <source>
        <dbReference type="SAM" id="Coils"/>
    </source>
</evidence>
<dbReference type="InterPro" id="IPR036890">
    <property type="entry name" value="HATPase_C_sf"/>
</dbReference>
<protein>
    <submittedName>
        <fullName evidence="4">Putative two-component sensor protein</fullName>
    </submittedName>
</protein>
<gene>
    <name evidence="4" type="ORF">BRUM_1743</name>
</gene>
<keyword evidence="3" id="KW-1133">Transmembrane helix</keyword>
<feature type="coiled-coil region" evidence="1">
    <location>
        <begin position="169"/>
        <end position="196"/>
    </location>
</feature>